<dbReference type="InterPro" id="IPR021833">
    <property type="entry name" value="DUF3425"/>
</dbReference>
<name>A0A8H7IZJ3_9PLEO</name>
<dbReference type="SUPFAM" id="SSF57959">
    <property type="entry name" value="Leucine zipper domain"/>
    <property type="match status" value="1"/>
</dbReference>
<feature type="region of interest" description="Disordered" evidence="1">
    <location>
        <begin position="17"/>
        <end position="76"/>
    </location>
</feature>
<evidence type="ECO:0000313" key="2">
    <source>
        <dbReference type="EMBL" id="KAF9693725.1"/>
    </source>
</evidence>
<feature type="compositionally biased region" description="Basic residues" evidence="1">
    <location>
        <begin position="33"/>
        <end position="51"/>
    </location>
</feature>
<dbReference type="Pfam" id="PF11905">
    <property type="entry name" value="DUF3425"/>
    <property type="match status" value="1"/>
</dbReference>
<reference evidence="2" key="2">
    <citation type="submission" date="2020-09" db="EMBL/GenBank/DDBJ databases">
        <title>Reference genome assembly for Australian Ascochyta lentis isolate Al4.</title>
        <authorList>
            <person name="Lee R.C."/>
            <person name="Farfan-Caceres L.M."/>
            <person name="Debler J.W."/>
            <person name="Williams A.H."/>
            <person name="Henares B.M."/>
        </authorList>
    </citation>
    <scope>NUCLEOTIDE SEQUENCE</scope>
    <source>
        <strain evidence="2">Al4</strain>
    </source>
</reference>
<evidence type="ECO:0008006" key="4">
    <source>
        <dbReference type="Google" id="ProtNLM"/>
    </source>
</evidence>
<gene>
    <name evidence="2" type="ORF">EKO04_008314</name>
</gene>
<proteinExistence type="predicted"/>
<reference evidence="2" key="1">
    <citation type="submission" date="2018-12" db="EMBL/GenBank/DDBJ databases">
        <authorList>
            <person name="Syme R.A."/>
            <person name="Farfan-Caceres L."/>
            <person name="Lichtenzveig J."/>
        </authorList>
    </citation>
    <scope>NUCLEOTIDE SEQUENCE</scope>
    <source>
        <strain evidence="2">Al4</strain>
    </source>
</reference>
<dbReference type="Gene3D" id="1.20.5.170">
    <property type="match status" value="1"/>
</dbReference>
<accession>A0A8H7IZJ3</accession>
<dbReference type="PANTHER" id="PTHR38116:SF1">
    <property type="entry name" value="BZIP DOMAIN-CONTAINING PROTEIN"/>
    <property type="match status" value="1"/>
</dbReference>
<evidence type="ECO:0000256" key="1">
    <source>
        <dbReference type="SAM" id="MobiDB-lite"/>
    </source>
</evidence>
<keyword evidence="3" id="KW-1185">Reference proteome</keyword>
<comment type="caution">
    <text evidence="2">The sequence shown here is derived from an EMBL/GenBank/DDBJ whole genome shotgun (WGS) entry which is preliminary data.</text>
</comment>
<dbReference type="Proteomes" id="UP000651452">
    <property type="component" value="Unassembled WGS sequence"/>
</dbReference>
<dbReference type="InterPro" id="IPR046347">
    <property type="entry name" value="bZIP_sf"/>
</dbReference>
<dbReference type="OrthoDB" id="2245989at2759"/>
<protein>
    <recommendedName>
        <fullName evidence="4">BZIP domain-containing protein</fullName>
    </recommendedName>
</protein>
<evidence type="ECO:0000313" key="3">
    <source>
        <dbReference type="Proteomes" id="UP000651452"/>
    </source>
</evidence>
<dbReference type="GO" id="GO:0003700">
    <property type="term" value="F:DNA-binding transcription factor activity"/>
    <property type="evidence" value="ECO:0007669"/>
    <property type="project" value="InterPro"/>
</dbReference>
<dbReference type="PANTHER" id="PTHR38116">
    <property type="entry name" value="CHROMOSOME 7, WHOLE GENOME SHOTGUN SEQUENCE"/>
    <property type="match status" value="1"/>
</dbReference>
<organism evidence="2 3">
    <name type="scientific">Ascochyta lentis</name>
    <dbReference type="NCBI Taxonomy" id="205686"/>
    <lineage>
        <taxon>Eukaryota</taxon>
        <taxon>Fungi</taxon>
        <taxon>Dikarya</taxon>
        <taxon>Ascomycota</taxon>
        <taxon>Pezizomycotina</taxon>
        <taxon>Dothideomycetes</taxon>
        <taxon>Pleosporomycetidae</taxon>
        <taxon>Pleosporales</taxon>
        <taxon>Pleosporineae</taxon>
        <taxon>Didymellaceae</taxon>
        <taxon>Ascochyta</taxon>
    </lineage>
</organism>
<sequence length="297" mass="34138">MDSSAIVLQRMPQQLEATGRRDDWTGVTDSATRRRLQNRHAQRIWRKRKQQHQQQRQEQDRQTPSPTSPAGIYTTQDEHISEVEVIHISRSQAANYIPGRVCKNMLPGAQARLDFYARRAYTEYMLCSPRPAALHTVVQLNVLHALMQNASRLRIKPMTLCGLDSLSPFNHIGPASPRALDENLPPSLQPTALQTSIQHRPWIDLFPLPELRDAILRLSWTELEGEISTDLLDVDEAEVVKPNLVVWGDAADPRAWEATMPFLRKWGWLVRGCEGLLESTNYWRERRGDRKLVIKMD</sequence>
<dbReference type="AlphaFoldDB" id="A0A8H7IZJ3"/>
<dbReference type="EMBL" id="RZGK01000015">
    <property type="protein sequence ID" value="KAF9693725.1"/>
    <property type="molecule type" value="Genomic_DNA"/>
</dbReference>